<dbReference type="KEGG" id="osn:115214390"/>
<feature type="disulfide bond" evidence="14">
    <location>
        <begin position="95"/>
        <end position="338"/>
    </location>
</feature>
<evidence type="ECO:0000259" key="17">
    <source>
        <dbReference type="SMART" id="SM00918"/>
    </source>
</evidence>
<keyword evidence="10" id="KW-1071">Ligand-gated ion channel</keyword>
<dbReference type="SUPFAM" id="SSF53822">
    <property type="entry name" value="Periplasmic binding protein-like I"/>
    <property type="match status" value="1"/>
</dbReference>
<keyword evidence="11" id="KW-0407">Ion channel</keyword>
<evidence type="ECO:0000256" key="6">
    <source>
        <dbReference type="ARBA" id="ARBA00023065"/>
    </source>
</evidence>
<dbReference type="PRINTS" id="PR00177">
    <property type="entry name" value="NMDARECEPTOR"/>
</dbReference>
<dbReference type="InterPro" id="IPR019594">
    <property type="entry name" value="Glu/Gly-bd"/>
</dbReference>
<dbReference type="Proteomes" id="UP000515154">
    <property type="component" value="Linkage group LG7"/>
</dbReference>
<keyword evidence="14" id="KW-1015">Disulfide bond</keyword>
<dbReference type="Gene3D" id="3.40.50.2300">
    <property type="match status" value="2"/>
</dbReference>
<evidence type="ECO:0000313" key="18">
    <source>
        <dbReference type="Proteomes" id="UP000515154"/>
    </source>
</evidence>
<dbReference type="InterPro" id="IPR028082">
    <property type="entry name" value="Peripla_BP_I"/>
</dbReference>
<dbReference type="RefSeq" id="XP_036360613.1">
    <property type="nucleotide sequence ID" value="XM_036504720.1"/>
</dbReference>
<evidence type="ECO:0000256" key="2">
    <source>
        <dbReference type="ARBA" id="ARBA00022448"/>
    </source>
</evidence>
<dbReference type="Gene3D" id="1.10.287.70">
    <property type="match status" value="1"/>
</dbReference>
<dbReference type="InterPro" id="IPR001320">
    <property type="entry name" value="Iontro_rcpt_C"/>
</dbReference>
<keyword evidence="9" id="KW-0325">Glycoprotein</keyword>
<keyword evidence="3" id="KW-1003">Cell membrane</keyword>
<dbReference type="InterPro" id="IPR001508">
    <property type="entry name" value="Iono_Glu_rcpt_met"/>
</dbReference>
<feature type="transmembrane region" description="Helical" evidence="15">
    <location>
        <begin position="820"/>
        <end position="840"/>
    </location>
</feature>
<reference evidence="19 20" key="1">
    <citation type="submission" date="2025-08" db="UniProtKB">
        <authorList>
            <consortium name="RefSeq"/>
        </authorList>
    </citation>
    <scope>IDENTIFICATION</scope>
</reference>
<keyword evidence="4 15" id="KW-0812">Transmembrane</keyword>
<feature type="domain" description="Ionotropic glutamate receptor L-glutamate and glycine-binding" evidence="17">
    <location>
        <begin position="428"/>
        <end position="484"/>
    </location>
</feature>
<keyword evidence="8" id="KW-0675">Receptor</keyword>
<keyword evidence="6" id="KW-0406">Ion transport</keyword>
<feature type="domain" description="Ionotropic glutamate receptor C-terminal" evidence="16">
    <location>
        <begin position="418"/>
        <end position="802"/>
    </location>
</feature>
<evidence type="ECO:0000256" key="11">
    <source>
        <dbReference type="ARBA" id="ARBA00023303"/>
    </source>
</evidence>
<dbReference type="Pfam" id="PF10613">
    <property type="entry name" value="Lig_chan-Glu_bd"/>
    <property type="match status" value="1"/>
</dbReference>
<feature type="binding site" evidence="12">
    <location>
        <position position="495"/>
    </location>
    <ligand>
        <name>L-glutamate</name>
        <dbReference type="ChEBI" id="CHEBI:29985"/>
    </ligand>
</feature>
<dbReference type="SMART" id="SM00918">
    <property type="entry name" value="Lig_chan-Glu_bd"/>
    <property type="match status" value="1"/>
</dbReference>
<dbReference type="Gene3D" id="3.40.190.10">
    <property type="entry name" value="Periplasmic binding protein-like II"/>
    <property type="match status" value="2"/>
</dbReference>
<dbReference type="FunFam" id="1.10.287.70:FF:000143">
    <property type="entry name" value="Probable glutamate receptor"/>
    <property type="match status" value="1"/>
</dbReference>
<evidence type="ECO:0000256" key="8">
    <source>
        <dbReference type="ARBA" id="ARBA00023170"/>
    </source>
</evidence>
<dbReference type="GO" id="GO:0015276">
    <property type="term" value="F:ligand-gated monoatomic ion channel activity"/>
    <property type="evidence" value="ECO:0007669"/>
    <property type="project" value="InterPro"/>
</dbReference>
<sequence length="898" mass="100944">MRPRLTAVIGGGSGGSHHRSLRGGGGGIIIVMAVIVTMLTSALTQSANQTNTSSTVVVVTSGDKWDMVVSQTEKLLPTVVNLTISSFENLINNICQNHSNELIIVLDTRTRSRENCLFVVCEQLFIPYISVFGFLPGYETSFTKSQSKLMPPALSMRASFADYQALFSDLIRQINISLDTLTVIYDADNKELTSIFDSYNEQGSTFLLTYEIGSVLYDNVFQNLQSKMDTRNFLAFGNTTALESVWEKAKANNLLSEFHQWVVVVTDNQLPVCRNCSDYIVMLLPVTLSNESTCNTSSLYETYLADSVTLIDTVIEEMSLDASAQEKPWNICCPLSGCTMHDVAPSVQFMEKAVDTQFYGCSGPFSFDSKTGHRQVTFGLYHLKNSDIAEQFGYWNRTSGLVLFNPNETHRNNWRFKKLRAITIIEPPFVELHNGTFSGYTIDVFEKVSNMTHFEYTISECADKNYGTLFKNNTWGGCIGQMLRGDADVIVGSLSVTTERDAVVDFTLPYYDFAGIQILIKKKAQETKLFYFLDVFHLDVWLCLVAVLITTSILLYMFDRFSPFTNVDQNGEQRNFNMKESMWFVIGSLTQSGGGDPPSSFSSRVLVAGFWFFCIIMMSTFTANLAAFLTARRYTSDLSSLDDLAAQTEINFSVMVNSSTMRYFERMAKIENLFDTKWKKMNFKHGSGGDFEGNLAVWNYPVSEKNANIWKRIQANGMVANSSEGLQRVRDGNFAYITESPIVEYYTKKYNDLTSIGNPFSSRPYAFAFKQNSELVDPFSKHILQLQQKSVLEDLKRKWWPKSAEETKVKNSEGLSVESLSGTFIVLGIGLACSLLFLALEVIWDKYKKSANPTLEPTTQNVSVIYDRPSYQQKESSSFSNGSMFTYANPAFTDSGFK</sequence>
<evidence type="ECO:0000256" key="5">
    <source>
        <dbReference type="ARBA" id="ARBA00022989"/>
    </source>
</evidence>
<evidence type="ECO:0000256" key="9">
    <source>
        <dbReference type="ARBA" id="ARBA00023180"/>
    </source>
</evidence>
<dbReference type="FunFam" id="3.40.190.10:FF:000024">
    <property type="entry name" value="Glutamate receptor, ionotropic, delta 1"/>
    <property type="match status" value="1"/>
</dbReference>
<evidence type="ECO:0000256" key="14">
    <source>
        <dbReference type="PIRSR" id="PIRSR601508-3"/>
    </source>
</evidence>
<keyword evidence="7 15" id="KW-0472">Membrane</keyword>
<comment type="subcellular location">
    <subcellularLocation>
        <location evidence="1">Cell membrane</location>
        <topology evidence="1">Multi-pass membrane protein</topology>
    </subcellularLocation>
</comment>
<organism evidence="18 19">
    <name type="scientific">Octopus sinensis</name>
    <name type="common">East Asian common octopus</name>
    <dbReference type="NCBI Taxonomy" id="2607531"/>
    <lineage>
        <taxon>Eukaryota</taxon>
        <taxon>Metazoa</taxon>
        <taxon>Spiralia</taxon>
        <taxon>Lophotrochozoa</taxon>
        <taxon>Mollusca</taxon>
        <taxon>Cephalopoda</taxon>
        <taxon>Coleoidea</taxon>
        <taxon>Octopodiformes</taxon>
        <taxon>Octopoda</taxon>
        <taxon>Incirrata</taxon>
        <taxon>Octopodidae</taxon>
        <taxon>Octopus</taxon>
    </lineage>
</organism>
<dbReference type="GO" id="GO:0005886">
    <property type="term" value="C:plasma membrane"/>
    <property type="evidence" value="ECO:0007669"/>
    <property type="project" value="UniProtKB-SubCell"/>
</dbReference>
<dbReference type="Pfam" id="PF00060">
    <property type="entry name" value="Lig_chan"/>
    <property type="match status" value="1"/>
</dbReference>
<evidence type="ECO:0000256" key="4">
    <source>
        <dbReference type="ARBA" id="ARBA00022692"/>
    </source>
</evidence>
<keyword evidence="18" id="KW-1185">Reference proteome</keyword>
<evidence type="ECO:0000256" key="10">
    <source>
        <dbReference type="ARBA" id="ARBA00023286"/>
    </source>
</evidence>
<dbReference type="GO" id="GO:0038023">
    <property type="term" value="F:signaling receptor activity"/>
    <property type="evidence" value="ECO:0007669"/>
    <property type="project" value="InterPro"/>
</dbReference>
<evidence type="ECO:0000256" key="7">
    <source>
        <dbReference type="ARBA" id="ARBA00023136"/>
    </source>
</evidence>
<dbReference type="InterPro" id="IPR015683">
    <property type="entry name" value="Ionotropic_Glu_rcpt"/>
</dbReference>
<name>A0A7E6F0X0_9MOLL</name>
<evidence type="ECO:0000259" key="16">
    <source>
        <dbReference type="SMART" id="SM00079"/>
    </source>
</evidence>
<dbReference type="AlphaFoldDB" id="A0A7E6F0X0"/>
<dbReference type="PANTHER" id="PTHR18966">
    <property type="entry name" value="IONOTROPIC GLUTAMATE RECEPTOR"/>
    <property type="match status" value="1"/>
</dbReference>
<feature type="binding site" evidence="12">
    <location>
        <position position="659"/>
    </location>
    <ligand>
        <name>L-glutamate</name>
        <dbReference type="ChEBI" id="CHEBI:29985"/>
    </ligand>
</feature>
<protein>
    <submittedName>
        <fullName evidence="19 20">Ionotropic receptor 25a-like</fullName>
    </submittedName>
</protein>
<keyword evidence="5 15" id="KW-1133">Transmembrane helix</keyword>
<feature type="binding site" evidence="12">
    <location>
        <position position="500"/>
    </location>
    <ligand>
        <name>L-glutamate</name>
        <dbReference type="ChEBI" id="CHEBI:29985"/>
    </ligand>
</feature>
<accession>A0A7E6F0X0</accession>
<feature type="transmembrane region" description="Helical" evidence="15">
    <location>
        <begin position="605"/>
        <end position="629"/>
    </location>
</feature>
<dbReference type="RefSeq" id="XP_036360612.1">
    <property type="nucleotide sequence ID" value="XM_036504719.1"/>
</dbReference>
<evidence type="ECO:0000256" key="13">
    <source>
        <dbReference type="PIRSR" id="PIRSR601508-2"/>
    </source>
</evidence>
<evidence type="ECO:0000256" key="12">
    <source>
        <dbReference type="PIRSR" id="PIRSR601508-1"/>
    </source>
</evidence>
<evidence type="ECO:0000313" key="20">
    <source>
        <dbReference type="RefSeq" id="XP_036360613.1"/>
    </source>
</evidence>
<evidence type="ECO:0000256" key="1">
    <source>
        <dbReference type="ARBA" id="ARBA00004651"/>
    </source>
</evidence>
<keyword evidence="2" id="KW-0813">Transport</keyword>
<gene>
    <name evidence="19 20" type="primary">LOC115214390</name>
</gene>
<evidence type="ECO:0000256" key="3">
    <source>
        <dbReference type="ARBA" id="ARBA00022475"/>
    </source>
</evidence>
<feature type="transmembrane region" description="Helical" evidence="15">
    <location>
        <begin position="529"/>
        <end position="556"/>
    </location>
</feature>
<evidence type="ECO:0000256" key="15">
    <source>
        <dbReference type="SAM" id="Phobius"/>
    </source>
</evidence>
<dbReference type="SMART" id="SM00079">
    <property type="entry name" value="PBPe"/>
    <property type="match status" value="1"/>
</dbReference>
<evidence type="ECO:0000313" key="19">
    <source>
        <dbReference type="RefSeq" id="XP_036360612.1"/>
    </source>
</evidence>
<feature type="binding site" evidence="12">
    <location>
        <position position="660"/>
    </location>
    <ligand>
        <name>L-glutamate</name>
        <dbReference type="ChEBI" id="CHEBI:29985"/>
    </ligand>
</feature>
<proteinExistence type="predicted"/>
<feature type="transmembrane region" description="Helical" evidence="15">
    <location>
        <begin position="21"/>
        <end position="43"/>
    </location>
</feature>
<feature type="site" description="Crucial to convey clamshell closure to channel opening" evidence="13">
    <location>
        <position position="638"/>
    </location>
</feature>
<dbReference type="SUPFAM" id="SSF53850">
    <property type="entry name" value="Periplasmic binding protein-like II"/>
    <property type="match status" value="1"/>
</dbReference>
<feature type="binding site" evidence="12">
    <location>
        <position position="739"/>
    </location>
    <ligand>
        <name>L-glutamate</name>
        <dbReference type="ChEBI" id="CHEBI:29985"/>
    </ligand>
</feature>